<dbReference type="STRING" id="1048340.SAMN05444487_11282"/>
<keyword evidence="5 7" id="KW-0456">Lyase</keyword>
<dbReference type="EC" id="4.2.1.113" evidence="6 7"/>
<dbReference type="InterPro" id="IPR036849">
    <property type="entry name" value="Enolase-like_C_sf"/>
</dbReference>
<dbReference type="GO" id="GO:0043748">
    <property type="term" value="F:O-succinylbenzoate synthase activity"/>
    <property type="evidence" value="ECO:0007669"/>
    <property type="project" value="UniProtKB-EC"/>
</dbReference>
<comment type="pathway">
    <text evidence="7">Quinol/quinone metabolism; 1,4-dihydroxy-2-naphthoate biosynthesis; 1,4-dihydroxy-2-naphthoate from chorismate: step 4/7.</text>
</comment>
<keyword evidence="10" id="KW-1185">Reference proteome</keyword>
<dbReference type="SFLD" id="SFLDS00001">
    <property type="entry name" value="Enolase"/>
    <property type="match status" value="1"/>
</dbReference>
<keyword evidence="2 7" id="KW-0474">Menaquinone biosynthesis</keyword>
<protein>
    <recommendedName>
        <fullName evidence="6 7">o-succinylbenzoate synthase</fullName>
        <shortName evidence="7">OSB synthase</shortName>
        <shortName evidence="7">OSBS</shortName>
        <ecNumber evidence="6 7">4.2.1.113</ecNumber>
    </recommendedName>
    <alternativeName>
        <fullName evidence="7">4-(2'-carboxyphenyl)-4-oxybutyric acid synthase</fullName>
    </alternativeName>
    <alternativeName>
        <fullName evidence="7">o-succinylbenzoic acid synthase</fullName>
    </alternativeName>
</protein>
<dbReference type="Pfam" id="PF13378">
    <property type="entry name" value="MR_MLE_C"/>
    <property type="match status" value="1"/>
</dbReference>
<comment type="similarity">
    <text evidence="7">Belongs to the mandelate racemase/muconate lactonizing enzyme family. MenC type 2 subfamily.</text>
</comment>
<dbReference type="InterPro" id="IPR013342">
    <property type="entry name" value="Mandelate_racemase_C"/>
</dbReference>
<feature type="active site" description="Proton acceptor" evidence="7">
    <location>
        <position position="263"/>
    </location>
</feature>
<dbReference type="InterPro" id="IPR029017">
    <property type="entry name" value="Enolase-like_N"/>
</dbReference>
<proteinExistence type="inferred from homology"/>
<dbReference type="UniPathway" id="UPA01057">
    <property type="reaction ID" value="UER00165"/>
</dbReference>
<dbReference type="GO" id="GO:0000287">
    <property type="term" value="F:magnesium ion binding"/>
    <property type="evidence" value="ECO:0007669"/>
    <property type="project" value="UniProtKB-UniRule"/>
</dbReference>
<evidence type="ECO:0000256" key="3">
    <source>
        <dbReference type="ARBA" id="ARBA00022723"/>
    </source>
</evidence>
<dbReference type="SFLD" id="SFLDF00009">
    <property type="entry name" value="o-succinylbenzoate_synthase"/>
    <property type="match status" value="1"/>
</dbReference>
<comment type="function">
    <text evidence="7">Converts 2-succinyl-6-hydroxy-2,4-cyclohexadiene-1-carboxylate (SHCHC) to 2-succinylbenzoate (OSB).</text>
</comment>
<dbReference type="PANTHER" id="PTHR48073:SF5">
    <property type="entry name" value="O-SUCCINYLBENZOATE SYNTHASE"/>
    <property type="match status" value="1"/>
</dbReference>
<dbReference type="Proteomes" id="UP000198534">
    <property type="component" value="Unassembled WGS sequence"/>
</dbReference>
<dbReference type="InterPro" id="IPR010197">
    <property type="entry name" value="OSBS/NAAAR"/>
</dbReference>
<dbReference type="SUPFAM" id="SSF51604">
    <property type="entry name" value="Enolase C-terminal domain-like"/>
    <property type="match status" value="1"/>
</dbReference>
<dbReference type="UniPathway" id="UPA00079"/>
<sequence>MKINQIDFHHLGMRLKAPFANSLTTIQDRELILIEIRDEDGVVGWGECVAFSSPWYTEETCGTAWQVMGEFLVPLLLGEIIDHPGEVNERFSIYRYNSMAKAALEGAVWDLWAKREGRSLAATLGGVREYVAAGVAVGAQGSVQDMIELVRQRVEEGYQRVKVKIQPGADLEVLGPLRKAFPHLPLMADANSAYSLKDIDRLKALDEFQLLMVEQPLAVDDIMDHAKLQERINTPICLDESITSFEDARRAVEWGSCQVINVKLGRVGGISEAMRIHELAMQREIPLWCGGMLESGISRSQHIALASLPGFTLPGDLSASSRYWSKDIITPETFVKNGLIHVPTGPGIGVHVNYEQVEAVRIRSQRFQATK</sequence>
<dbReference type="GO" id="GO:0016854">
    <property type="term" value="F:racemase and epimerase activity"/>
    <property type="evidence" value="ECO:0007669"/>
    <property type="project" value="UniProtKB-ARBA"/>
</dbReference>
<reference evidence="9 10" key="1">
    <citation type="submission" date="2016-10" db="EMBL/GenBank/DDBJ databases">
        <authorList>
            <person name="de Groot N.N."/>
        </authorList>
    </citation>
    <scope>NUCLEOTIDE SEQUENCE [LARGE SCALE GENOMIC DNA]</scope>
    <source>
        <strain evidence="9 10">DSM 45610</strain>
    </source>
</reference>
<evidence type="ECO:0000256" key="1">
    <source>
        <dbReference type="ARBA" id="ARBA00001968"/>
    </source>
</evidence>
<dbReference type="SFLD" id="SFLDG00180">
    <property type="entry name" value="muconate_cycloisomerase"/>
    <property type="match status" value="1"/>
</dbReference>
<dbReference type="InterPro" id="IPR029065">
    <property type="entry name" value="Enolase_C-like"/>
</dbReference>
<dbReference type="SMART" id="SM00922">
    <property type="entry name" value="MR_MLE"/>
    <property type="match status" value="1"/>
</dbReference>
<dbReference type="EMBL" id="FNNQ01000012">
    <property type="protein sequence ID" value="SDX23213.1"/>
    <property type="molecule type" value="Genomic_DNA"/>
</dbReference>
<dbReference type="HAMAP" id="MF_01933">
    <property type="entry name" value="MenC_2"/>
    <property type="match status" value="1"/>
</dbReference>
<name>A0A1H3A0W0_9BACL</name>
<gene>
    <name evidence="7" type="primary">menC</name>
    <name evidence="9" type="ORF">SAMN05444487_11282</name>
</gene>
<dbReference type="CDD" id="cd03317">
    <property type="entry name" value="NAAAR"/>
    <property type="match status" value="1"/>
</dbReference>
<evidence type="ECO:0000313" key="9">
    <source>
        <dbReference type="EMBL" id="SDX23213.1"/>
    </source>
</evidence>
<dbReference type="Pfam" id="PF02746">
    <property type="entry name" value="MR_MLE_N"/>
    <property type="match status" value="1"/>
</dbReference>
<evidence type="ECO:0000256" key="7">
    <source>
        <dbReference type="HAMAP-Rule" id="MF_01933"/>
    </source>
</evidence>
<dbReference type="NCBIfam" id="TIGR01928">
    <property type="entry name" value="menC_lowGC_arch"/>
    <property type="match status" value="1"/>
</dbReference>
<dbReference type="InterPro" id="IPR047585">
    <property type="entry name" value="MenC"/>
</dbReference>
<keyword evidence="4 7" id="KW-0460">Magnesium</keyword>
<dbReference type="Gene3D" id="3.30.390.10">
    <property type="entry name" value="Enolase-like, N-terminal domain"/>
    <property type="match status" value="1"/>
</dbReference>
<feature type="binding site" evidence="7">
    <location>
        <position position="239"/>
    </location>
    <ligand>
        <name>Mg(2+)</name>
        <dbReference type="ChEBI" id="CHEBI:18420"/>
    </ligand>
</feature>
<dbReference type="InterPro" id="IPR013341">
    <property type="entry name" value="Mandelate_racemase_N_dom"/>
</dbReference>
<dbReference type="PANTHER" id="PTHR48073">
    <property type="entry name" value="O-SUCCINYLBENZOATE SYNTHASE-RELATED"/>
    <property type="match status" value="1"/>
</dbReference>
<evidence type="ECO:0000256" key="4">
    <source>
        <dbReference type="ARBA" id="ARBA00022842"/>
    </source>
</evidence>
<evidence type="ECO:0000256" key="5">
    <source>
        <dbReference type="ARBA" id="ARBA00023239"/>
    </source>
</evidence>
<evidence type="ECO:0000256" key="2">
    <source>
        <dbReference type="ARBA" id="ARBA00022428"/>
    </source>
</evidence>
<dbReference type="SUPFAM" id="SSF54826">
    <property type="entry name" value="Enolase N-terminal domain-like"/>
    <property type="match status" value="1"/>
</dbReference>
<accession>A0A1H3A0W0</accession>
<feature type="binding site" evidence="7">
    <location>
        <position position="189"/>
    </location>
    <ligand>
        <name>Mg(2+)</name>
        <dbReference type="ChEBI" id="CHEBI:18420"/>
    </ligand>
</feature>
<feature type="active site" description="Proton donor" evidence="7">
    <location>
        <position position="164"/>
    </location>
</feature>
<evidence type="ECO:0000256" key="6">
    <source>
        <dbReference type="ARBA" id="ARBA00029491"/>
    </source>
</evidence>
<comment type="cofactor">
    <cofactor evidence="1 7">
        <name>a divalent metal cation</name>
        <dbReference type="ChEBI" id="CHEBI:60240"/>
    </cofactor>
</comment>
<evidence type="ECO:0000259" key="8">
    <source>
        <dbReference type="SMART" id="SM00922"/>
    </source>
</evidence>
<dbReference type="RefSeq" id="WP_245726348.1">
    <property type="nucleotide sequence ID" value="NZ_FNNQ01000012.1"/>
</dbReference>
<comment type="catalytic activity">
    <reaction evidence="7">
        <text>(1R,6R)-6-hydroxy-2-succinyl-cyclohexa-2,4-diene-1-carboxylate = 2-succinylbenzoate + H2O</text>
        <dbReference type="Rhea" id="RHEA:10196"/>
        <dbReference type="ChEBI" id="CHEBI:15377"/>
        <dbReference type="ChEBI" id="CHEBI:18325"/>
        <dbReference type="ChEBI" id="CHEBI:58689"/>
        <dbReference type="EC" id="4.2.1.113"/>
    </reaction>
</comment>
<feature type="binding site" evidence="7">
    <location>
        <position position="214"/>
    </location>
    <ligand>
        <name>Mg(2+)</name>
        <dbReference type="ChEBI" id="CHEBI:18420"/>
    </ligand>
</feature>
<dbReference type="GO" id="GO:0009234">
    <property type="term" value="P:menaquinone biosynthetic process"/>
    <property type="evidence" value="ECO:0007669"/>
    <property type="project" value="UniProtKB-UniRule"/>
</dbReference>
<comment type="pathway">
    <text evidence="7">Quinol/quinone metabolism; menaquinone biosynthesis.</text>
</comment>
<evidence type="ECO:0000313" key="10">
    <source>
        <dbReference type="Proteomes" id="UP000198534"/>
    </source>
</evidence>
<dbReference type="AlphaFoldDB" id="A0A1H3A0W0"/>
<organism evidence="9 10">
    <name type="scientific">Marininema mesophilum</name>
    <dbReference type="NCBI Taxonomy" id="1048340"/>
    <lineage>
        <taxon>Bacteria</taxon>
        <taxon>Bacillati</taxon>
        <taxon>Bacillota</taxon>
        <taxon>Bacilli</taxon>
        <taxon>Bacillales</taxon>
        <taxon>Thermoactinomycetaceae</taxon>
        <taxon>Marininema</taxon>
    </lineage>
</organism>
<feature type="domain" description="Mandelate racemase/muconate lactonizing enzyme C-terminal" evidence="8">
    <location>
        <begin position="143"/>
        <end position="235"/>
    </location>
</feature>
<keyword evidence="3 7" id="KW-0479">Metal-binding</keyword>
<dbReference type="Gene3D" id="3.20.20.120">
    <property type="entry name" value="Enolase-like C-terminal domain"/>
    <property type="match status" value="1"/>
</dbReference>